<name>A0A0D1LB93_BACIU</name>
<sequence>MAIIKQKYRDVIVVPTGSELVSLQSERDELYLYFDTTENHSSDVYNIKLYSEKEKETAIESPSYKGSILHKDEMVYVAADKIGENEVY</sequence>
<gene>
    <name evidence="1" type="ORF">SC09_Contig17orf00271</name>
</gene>
<accession>A0A0D1LB93</accession>
<organism evidence="1 2">
    <name type="scientific">Bacillus subtilis</name>
    <dbReference type="NCBI Taxonomy" id="1423"/>
    <lineage>
        <taxon>Bacteria</taxon>
        <taxon>Bacillati</taxon>
        <taxon>Bacillota</taxon>
        <taxon>Bacilli</taxon>
        <taxon>Bacillales</taxon>
        <taxon>Bacillaceae</taxon>
        <taxon>Bacillus</taxon>
    </lineage>
</organism>
<protein>
    <submittedName>
        <fullName evidence="1">Uncharacterized protein</fullName>
    </submittedName>
</protein>
<proteinExistence type="predicted"/>
<dbReference type="AlphaFoldDB" id="A0A0D1LB93"/>
<dbReference type="Proteomes" id="UP000032247">
    <property type="component" value="Unassembled WGS sequence"/>
</dbReference>
<dbReference type="PATRIC" id="fig|1423.173.peg.231"/>
<dbReference type="EMBL" id="JXBC01000001">
    <property type="protein sequence ID" value="KIU13111.1"/>
    <property type="molecule type" value="Genomic_DNA"/>
</dbReference>
<comment type="caution">
    <text evidence="1">The sequence shown here is derived from an EMBL/GenBank/DDBJ whole genome shotgun (WGS) entry which is preliminary data.</text>
</comment>
<evidence type="ECO:0000313" key="1">
    <source>
        <dbReference type="EMBL" id="KIU13111.1"/>
    </source>
</evidence>
<evidence type="ECO:0000313" key="2">
    <source>
        <dbReference type="Proteomes" id="UP000032247"/>
    </source>
</evidence>
<reference evidence="1 2" key="1">
    <citation type="submission" date="2014-12" db="EMBL/GenBank/DDBJ databases">
        <title>Comparative genome analysis of Bacillus coagulans HM-08, Clostridium butyricum HM-68, Bacillus subtilis HM-66 and Bacillus licheniformis BL-09.</title>
        <authorList>
            <person name="Zhang H."/>
        </authorList>
    </citation>
    <scope>NUCLEOTIDE SEQUENCE [LARGE SCALE GENOMIC DNA]</scope>
    <source>
        <strain evidence="1 2">HM-66</strain>
    </source>
</reference>